<keyword evidence="5 12" id="KW-0648">Protein biosynthesis</keyword>
<dbReference type="EC" id="3.6.5.n1" evidence="11 12"/>
<dbReference type="PROSITE" id="PS00301">
    <property type="entry name" value="G_TR_1"/>
    <property type="match status" value="1"/>
</dbReference>
<dbReference type="NCBIfam" id="TIGR01393">
    <property type="entry name" value="lepA"/>
    <property type="match status" value="1"/>
</dbReference>
<comment type="catalytic activity">
    <reaction evidence="8 12">
        <text>GTP + H2O = GDP + phosphate + H(+)</text>
        <dbReference type="Rhea" id="RHEA:19669"/>
        <dbReference type="ChEBI" id="CHEBI:15377"/>
        <dbReference type="ChEBI" id="CHEBI:15378"/>
        <dbReference type="ChEBI" id="CHEBI:37565"/>
        <dbReference type="ChEBI" id="CHEBI:43474"/>
        <dbReference type="ChEBI" id="CHEBI:58189"/>
        <dbReference type="EC" id="3.6.5.n1"/>
    </reaction>
</comment>
<dbReference type="Pfam" id="PF00679">
    <property type="entry name" value="EFG_C"/>
    <property type="match status" value="1"/>
</dbReference>
<keyword evidence="7 12" id="KW-0472">Membrane</keyword>
<dbReference type="InterPro" id="IPR031157">
    <property type="entry name" value="G_TR_CS"/>
</dbReference>
<evidence type="ECO:0000256" key="3">
    <source>
        <dbReference type="ARBA" id="ARBA00022741"/>
    </source>
</evidence>
<keyword evidence="4 12" id="KW-0378">Hydrolase</keyword>
<dbReference type="Gene3D" id="3.30.70.870">
    <property type="entry name" value="Elongation Factor G (Translational Gtpase), domain 3"/>
    <property type="match status" value="1"/>
</dbReference>
<dbReference type="InterPro" id="IPR000795">
    <property type="entry name" value="T_Tr_GTP-bd_dom"/>
</dbReference>
<dbReference type="FunFam" id="3.30.70.240:FF:000007">
    <property type="entry name" value="Translation factor GUF1, mitochondrial"/>
    <property type="match status" value="1"/>
</dbReference>
<dbReference type="Pfam" id="PF00009">
    <property type="entry name" value="GTP_EFTU"/>
    <property type="match status" value="1"/>
</dbReference>
<evidence type="ECO:0000256" key="5">
    <source>
        <dbReference type="ARBA" id="ARBA00022917"/>
    </source>
</evidence>
<comment type="similarity">
    <text evidence="1 12">Belongs to the TRAFAC class translation factor GTPase superfamily. Classic translation factor GTPase family. LepA subfamily.</text>
</comment>
<dbReference type="InterPro" id="IPR035647">
    <property type="entry name" value="EFG_III/V"/>
</dbReference>
<dbReference type="Pfam" id="PF06421">
    <property type="entry name" value="LepA_C"/>
    <property type="match status" value="1"/>
</dbReference>
<feature type="binding site" evidence="12">
    <location>
        <begin position="33"/>
        <end position="38"/>
    </location>
    <ligand>
        <name>GTP</name>
        <dbReference type="ChEBI" id="CHEBI:37565"/>
    </ligand>
</feature>
<dbReference type="PANTHER" id="PTHR43512">
    <property type="entry name" value="TRANSLATION FACTOR GUF1-RELATED"/>
    <property type="match status" value="1"/>
</dbReference>
<dbReference type="FunFam" id="3.40.50.300:FF:000078">
    <property type="entry name" value="Elongation factor 4"/>
    <property type="match status" value="1"/>
</dbReference>
<comment type="function">
    <text evidence="9 12">Required for accurate and efficient protein synthesis under certain stress conditions. May act as a fidelity factor of the translation reaction, by catalyzing a one-codon backward translocation of tRNAs on improperly translocated ribosomes. Back-translocation proceeds from a post-translocation (POST) complex to a pre-translocation (PRE) complex, thus giving elongation factor G a second chance to translocate the tRNAs correctly. Binds to ribosomes in a GTP-dependent manner.</text>
</comment>
<dbReference type="InterPro" id="IPR000640">
    <property type="entry name" value="EFG_V-like"/>
</dbReference>
<dbReference type="FunFam" id="3.30.70.870:FF:000004">
    <property type="entry name" value="Translation factor GUF1, mitochondrial"/>
    <property type="match status" value="1"/>
</dbReference>
<keyword evidence="2 12" id="KW-1003">Cell membrane</keyword>
<dbReference type="InterPro" id="IPR038363">
    <property type="entry name" value="LepA_C_sf"/>
</dbReference>
<reference evidence="15" key="1">
    <citation type="submission" date="2017-03" db="EMBL/GenBank/DDBJ databases">
        <authorList>
            <person name="Monnet C."/>
        </authorList>
    </citation>
    <scope>NUCLEOTIDE SEQUENCE [LARGE SCALE GENOMIC DNA]</scope>
    <source>
        <strain evidence="15">P10</strain>
    </source>
</reference>
<evidence type="ECO:0000256" key="9">
    <source>
        <dbReference type="ARBA" id="ARBA00057626"/>
    </source>
</evidence>
<evidence type="ECO:0000256" key="2">
    <source>
        <dbReference type="ARBA" id="ARBA00022475"/>
    </source>
</evidence>
<evidence type="ECO:0000256" key="7">
    <source>
        <dbReference type="ARBA" id="ARBA00023136"/>
    </source>
</evidence>
<organism evidence="14 15">
    <name type="scientific">Brevibacterium antiquum</name>
    <dbReference type="NCBI Taxonomy" id="234835"/>
    <lineage>
        <taxon>Bacteria</taxon>
        <taxon>Bacillati</taxon>
        <taxon>Actinomycetota</taxon>
        <taxon>Actinomycetes</taxon>
        <taxon>Micrococcales</taxon>
        <taxon>Brevibacteriaceae</taxon>
        <taxon>Brevibacterium</taxon>
    </lineage>
</organism>
<dbReference type="EMBL" id="FXZE01000001">
    <property type="protein sequence ID" value="SMX64599.1"/>
    <property type="molecule type" value="Genomic_DNA"/>
</dbReference>
<proteinExistence type="inferred from homology"/>
<name>A0A2H1HNV8_9MICO</name>
<protein>
    <recommendedName>
        <fullName evidence="11 12">Elongation factor 4</fullName>
        <shortName evidence="12">EF-4</shortName>
        <ecNumber evidence="11 12">3.6.5.n1</ecNumber>
    </recommendedName>
    <alternativeName>
        <fullName evidence="12">Ribosomal back-translocase LepA</fullName>
    </alternativeName>
</protein>
<comment type="subcellular location">
    <subcellularLocation>
        <location evidence="12">Cell membrane</location>
        <topology evidence="12">Peripheral membrane protein</topology>
        <orientation evidence="12">Cytoplasmic side</orientation>
    </subcellularLocation>
</comment>
<dbReference type="InterPro" id="IPR035654">
    <property type="entry name" value="LepA_IV"/>
</dbReference>
<dbReference type="Proteomes" id="UP000234342">
    <property type="component" value="Unassembled WGS sequence"/>
</dbReference>
<evidence type="ECO:0000256" key="1">
    <source>
        <dbReference type="ARBA" id="ARBA00005454"/>
    </source>
</evidence>
<dbReference type="RefSeq" id="WP_101641656.1">
    <property type="nucleotide sequence ID" value="NZ_FXZE01000001.1"/>
</dbReference>
<keyword evidence="6 12" id="KW-0342">GTP-binding</keyword>
<dbReference type="GO" id="GO:0003924">
    <property type="term" value="F:GTPase activity"/>
    <property type="evidence" value="ECO:0007669"/>
    <property type="project" value="UniProtKB-UniRule"/>
</dbReference>
<dbReference type="InterPro" id="IPR013842">
    <property type="entry name" value="LepA_CTD"/>
</dbReference>
<evidence type="ECO:0000313" key="14">
    <source>
        <dbReference type="EMBL" id="SMX64599.1"/>
    </source>
</evidence>
<dbReference type="InterPro" id="IPR005225">
    <property type="entry name" value="Small_GTP-bd"/>
</dbReference>
<dbReference type="PRINTS" id="PR00315">
    <property type="entry name" value="ELONGATNFCT"/>
</dbReference>
<dbReference type="FunFam" id="2.40.30.10:FF:000015">
    <property type="entry name" value="Translation factor GUF1, mitochondrial"/>
    <property type="match status" value="1"/>
</dbReference>
<evidence type="ECO:0000259" key="13">
    <source>
        <dbReference type="PROSITE" id="PS51722"/>
    </source>
</evidence>
<dbReference type="Gene3D" id="3.40.50.300">
    <property type="entry name" value="P-loop containing nucleotide triphosphate hydrolases"/>
    <property type="match status" value="1"/>
</dbReference>
<evidence type="ECO:0000256" key="4">
    <source>
        <dbReference type="ARBA" id="ARBA00022801"/>
    </source>
</evidence>
<dbReference type="NCBIfam" id="TIGR00231">
    <property type="entry name" value="small_GTP"/>
    <property type="match status" value="1"/>
</dbReference>
<dbReference type="PROSITE" id="PS51722">
    <property type="entry name" value="G_TR_2"/>
    <property type="match status" value="1"/>
</dbReference>
<sequence>MSPQVKPQALERISPSATSPELIRNFCIIAHIDHGKSTLADRMLQVTGAVQPRDMRAQYLDRMDIERERGITIKSQAVRMAWENEGAPYALNMIDTPGHVDFSYEVSRSLAACEGALLLVDAAQGIEAQTLANLYMAMENDLAIIPVLNKIDLPAAQPEKYAEELANLIGCEPEDCLLVSGKTGEGVDAVLDRIISDIPAPVGDAEAPPRAMIFDSVYDTYRGVVTYVRLIDGALHPREKLTMMSTGSTHELLEIGVSSPEPHATKGLGVGEVGYLITGVKDVRLSKVGDTVTLNSAPATQALEGYKEPKPMVYSGLFPIDGSDYPVLRDALDKLKLNDASLAYEPETSTALGFGFRCGFLGLLHLEVLRDRLEREYDLDLISTAPSVIYDVTMEDGSEMEVTNPSEYPTGKIKEVREPMVRATILTPSDYIGAVMELCQTRRGSLLGMDYLSSDRVEIRYRLPLAEIVFDFFDNLKSKTKGYATLDYSDDGEDAADLVKVDILLHGDQVDAFSAIVHRDNSYSYGVAMAGKLRKLIPRQQFEVPIQAAIGSRIIARETIRAIRKDVLSKCYGGDISRKRKLLEKQKEGKKRMKVVGNVEVPQEAFISALSSDDPEPKKESKK</sequence>
<dbReference type="SUPFAM" id="SSF50447">
    <property type="entry name" value="Translation proteins"/>
    <property type="match status" value="1"/>
</dbReference>
<keyword evidence="3 12" id="KW-0547">Nucleotide-binding</keyword>
<dbReference type="Gene3D" id="2.40.30.10">
    <property type="entry name" value="Translation factors"/>
    <property type="match status" value="1"/>
</dbReference>
<dbReference type="InterPro" id="IPR009000">
    <property type="entry name" value="Transl_B-barrel_sf"/>
</dbReference>
<dbReference type="CDD" id="cd01890">
    <property type="entry name" value="LepA"/>
    <property type="match status" value="1"/>
</dbReference>
<keyword evidence="15" id="KW-1185">Reference proteome</keyword>
<dbReference type="InterPro" id="IPR027417">
    <property type="entry name" value="P-loop_NTPase"/>
</dbReference>
<dbReference type="SMART" id="SM00838">
    <property type="entry name" value="EFG_C"/>
    <property type="match status" value="1"/>
</dbReference>
<gene>
    <name evidence="12" type="primary">lepA</name>
    <name evidence="14" type="ORF">BANT10_00153</name>
</gene>
<dbReference type="GO" id="GO:0045727">
    <property type="term" value="P:positive regulation of translation"/>
    <property type="evidence" value="ECO:0007669"/>
    <property type="project" value="UniProtKB-UniRule"/>
</dbReference>
<dbReference type="CDD" id="cd16260">
    <property type="entry name" value="EF4_III"/>
    <property type="match status" value="1"/>
</dbReference>
<dbReference type="AlphaFoldDB" id="A0A2H1HNV8"/>
<dbReference type="PANTHER" id="PTHR43512:SF4">
    <property type="entry name" value="TRANSLATION FACTOR GUF1 HOMOLOG, CHLOROPLASTIC"/>
    <property type="match status" value="1"/>
</dbReference>
<dbReference type="Gene3D" id="3.30.70.2570">
    <property type="entry name" value="Elongation factor 4, C-terminal domain"/>
    <property type="match status" value="1"/>
</dbReference>
<dbReference type="GO" id="GO:0003746">
    <property type="term" value="F:translation elongation factor activity"/>
    <property type="evidence" value="ECO:0007669"/>
    <property type="project" value="UniProtKB-UniRule"/>
</dbReference>
<evidence type="ECO:0000256" key="12">
    <source>
        <dbReference type="HAMAP-Rule" id="MF_00071"/>
    </source>
</evidence>
<dbReference type="SUPFAM" id="SSF52540">
    <property type="entry name" value="P-loop containing nucleoside triphosphate hydrolases"/>
    <property type="match status" value="1"/>
</dbReference>
<dbReference type="CDD" id="cd03709">
    <property type="entry name" value="lepA_C"/>
    <property type="match status" value="1"/>
</dbReference>
<dbReference type="InterPro" id="IPR006297">
    <property type="entry name" value="EF-4"/>
</dbReference>
<feature type="binding site" evidence="12">
    <location>
        <begin position="149"/>
        <end position="152"/>
    </location>
    <ligand>
        <name>GTP</name>
        <dbReference type="ChEBI" id="CHEBI:37565"/>
    </ligand>
</feature>
<evidence type="ECO:0000256" key="6">
    <source>
        <dbReference type="ARBA" id="ARBA00023134"/>
    </source>
</evidence>
<evidence type="ECO:0000256" key="10">
    <source>
        <dbReference type="ARBA" id="ARBA00061052"/>
    </source>
</evidence>
<dbReference type="SUPFAM" id="SSF54980">
    <property type="entry name" value="EF-G C-terminal domain-like"/>
    <property type="match status" value="2"/>
</dbReference>
<evidence type="ECO:0000256" key="8">
    <source>
        <dbReference type="ARBA" id="ARBA00050293"/>
    </source>
</evidence>
<dbReference type="CDD" id="cd03699">
    <property type="entry name" value="EF4_II"/>
    <property type="match status" value="1"/>
</dbReference>
<comment type="similarity">
    <text evidence="10">Belongs to the GTP-binding elongation factor family. LepA subfamily.</text>
</comment>
<dbReference type="HAMAP" id="MF_00071">
    <property type="entry name" value="LepA"/>
    <property type="match status" value="1"/>
</dbReference>
<feature type="domain" description="Tr-type G" evidence="13">
    <location>
        <begin position="21"/>
        <end position="202"/>
    </location>
</feature>
<dbReference type="Gene3D" id="3.30.70.240">
    <property type="match status" value="1"/>
</dbReference>
<dbReference type="GO" id="GO:0043022">
    <property type="term" value="F:ribosome binding"/>
    <property type="evidence" value="ECO:0007669"/>
    <property type="project" value="UniProtKB-UniRule"/>
</dbReference>
<dbReference type="FunFam" id="3.30.70.2570:FF:000001">
    <property type="entry name" value="Translation factor GUF1, mitochondrial"/>
    <property type="match status" value="1"/>
</dbReference>
<evidence type="ECO:0000313" key="15">
    <source>
        <dbReference type="Proteomes" id="UP000234342"/>
    </source>
</evidence>
<dbReference type="GO" id="GO:0005886">
    <property type="term" value="C:plasma membrane"/>
    <property type="evidence" value="ECO:0007669"/>
    <property type="project" value="UniProtKB-SubCell"/>
</dbReference>
<accession>A0A2H1HNV8</accession>
<dbReference type="GO" id="GO:0005525">
    <property type="term" value="F:GTP binding"/>
    <property type="evidence" value="ECO:0007669"/>
    <property type="project" value="UniProtKB-UniRule"/>
</dbReference>
<evidence type="ECO:0000256" key="11">
    <source>
        <dbReference type="ARBA" id="ARBA00066744"/>
    </source>
</evidence>